<dbReference type="NCBIfam" id="TIGR00152">
    <property type="entry name" value="dephospho-CoA kinase"/>
    <property type="match status" value="1"/>
</dbReference>
<name>F4R7S7_MELLP</name>
<dbReference type="GO" id="GO:0005524">
    <property type="term" value="F:ATP binding"/>
    <property type="evidence" value="ECO:0007669"/>
    <property type="project" value="UniProtKB-KW"/>
</dbReference>
<feature type="transmembrane region" description="Helical" evidence="3">
    <location>
        <begin position="204"/>
        <end position="226"/>
    </location>
</feature>
<dbReference type="HAMAP" id="MF_00376">
    <property type="entry name" value="Dephospho_CoA_kinase"/>
    <property type="match status" value="1"/>
</dbReference>
<dbReference type="eggNOG" id="KOG3220">
    <property type="taxonomic scope" value="Eukaryota"/>
</dbReference>
<dbReference type="STRING" id="747676.F4R7S7"/>
<dbReference type="EMBL" id="GL883092">
    <property type="protein sequence ID" value="EGG11732.1"/>
    <property type="molecule type" value="Genomic_DNA"/>
</dbReference>
<dbReference type="FunCoup" id="F4R7S7">
    <property type="interactions" value="221"/>
</dbReference>
<feature type="non-terminal residue" evidence="4">
    <location>
        <position position="1"/>
    </location>
</feature>
<dbReference type="GO" id="GO:0031315">
    <property type="term" value="C:extrinsic component of mitochondrial outer membrane"/>
    <property type="evidence" value="ECO:0007669"/>
    <property type="project" value="EnsemblFungi"/>
</dbReference>
<evidence type="ECO:0000256" key="1">
    <source>
        <dbReference type="ARBA" id="ARBA00022741"/>
    </source>
</evidence>
<dbReference type="GO" id="GO:0005811">
    <property type="term" value="C:lipid droplet"/>
    <property type="evidence" value="ECO:0007669"/>
    <property type="project" value="EnsemblFungi"/>
</dbReference>
<dbReference type="GO" id="GO:0004140">
    <property type="term" value="F:dephospho-CoA kinase activity"/>
    <property type="evidence" value="ECO:0007669"/>
    <property type="project" value="InterPro"/>
</dbReference>
<dbReference type="OrthoDB" id="247245at2759"/>
<organism evidence="5">
    <name type="scientific">Melampsora larici-populina (strain 98AG31 / pathotype 3-4-7)</name>
    <name type="common">Poplar leaf rust fungus</name>
    <dbReference type="NCBI Taxonomy" id="747676"/>
    <lineage>
        <taxon>Eukaryota</taxon>
        <taxon>Fungi</taxon>
        <taxon>Dikarya</taxon>
        <taxon>Basidiomycota</taxon>
        <taxon>Pucciniomycotina</taxon>
        <taxon>Pucciniomycetes</taxon>
        <taxon>Pucciniales</taxon>
        <taxon>Melampsoraceae</taxon>
        <taxon>Melampsora</taxon>
    </lineage>
</organism>
<evidence type="ECO:0000313" key="5">
    <source>
        <dbReference type="Proteomes" id="UP000001072"/>
    </source>
</evidence>
<keyword evidence="3" id="KW-1133">Transmembrane helix</keyword>
<dbReference type="InterPro" id="IPR027417">
    <property type="entry name" value="P-loop_NTPase"/>
</dbReference>
<dbReference type="KEGG" id="mlr:MELLADRAFT_33140"/>
<evidence type="ECO:0000256" key="2">
    <source>
        <dbReference type="ARBA" id="ARBA00022840"/>
    </source>
</evidence>
<dbReference type="GeneID" id="18927270"/>
<keyword evidence="1" id="KW-0547">Nucleotide-binding</keyword>
<dbReference type="GO" id="GO:1990143">
    <property type="term" value="C:CoA-synthesizing protein complex"/>
    <property type="evidence" value="ECO:0007669"/>
    <property type="project" value="EnsemblFungi"/>
</dbReference>
<dbReference type="VEuPathDB" id="FungiDB:MELLADRAFT_33140"/>
<keyword evidence="5" id="KW-1185">Reference proteome</keyword>
<dbReference type="CDD" id="cd02022">
    <property type="entry name" value="DPCK"/>
    <property type="match status" value="1"/>
</dbReference>
<accession>F4R7S7</accession>
<evidence type="ECO:0000256" key="3">
    <source>
        <dbReference type="SAM" id="Phobius"/>
    </source>
</evidence>
<gene>
    <name evidence="4" type="ORF">MELLADRAFT_33140</name>
</gene>
<keyword evidence="3" id="KW-0472">Membrane</keyword>
<dbReference type="PANTHER" id="PTHR10695:SF46">
    <property type="entry name" value="BIFUNCTIONAL COENZYME A SYNTHASE-RELATED"/>
    <property type="match status" value="1"/>
</dbReference>
<dbReference type="AlphaFoldDB" id="F4R7S7"/>
<dbReference type="HOGENOM" id="CLU_057180_0_1_1"/>
<dbReference type="GO" id="GO:0015937">
    <property type="term" value="P:coenzyme A biosynthetic process"/>
    <property type="evidence" value="ECO:0007669"/>
    <property type="project" value="EnsemblFungi"/>
</dbReference>
<dbReference type="InterPro" id="IPR001977">
    <property type="entry name" value="Depp_CoAkinase"/>
</dbReference>
<evidence type="ECO:0008006" key="6">
    <source>
        <dbReference type="Google" id="ProtNLM"/>
    </source>
</evidence>
<evidence type="ECO:0000313" key="4">
    <source>
        <dbReference type="EMBL" id="EGG11732.1"/>
    </source>
</evidence>
<dbReference type="InParanoid" id="F4R7S7"/>
<dbReference type="PANTHER" id="PTHR10695">
    <property type="entry name" value="DEPHOSPHO-COA KINASE-RELATED"/>
    <property type="match status" value="1"/>
</dbReference>
<protein>
    <recommendedName>
        <fullName evidence="6">Dephospho-CoA kinase</fullName>
    </recommendedName>
</protein>
<dbReference type="RefSeq" id="XP_007405367.1">
    <property type="nucleotide sequence ID" value="XM_007405305.1"/>
</dbReference>
<dbReference type="Pfam" id="PF01121">
    <property type="entry name" value="CoaE"/>
    <property type="match status" value="1"/>
</dbReference>
<keyword evidence="3" id="KW-0812">Transmembrane</keyword>
<keyword evidence="2" id="KW-0067">ATP-binding</keyword>
<proteinExistence type="inferred from homology"/>
<sequence length="236" mass="27155">FLVIGLTGGIASGKSTVSSILKSNKIPIIDLDLISRQVVEPGTKSLQQIQSHFSHIPNIINSNGTLNREKLGSIIFANPTERKWLDKTLHPKIRRLMLFQICKLWLMGSKVCVIDSPLLIETGMWKFCGKVILVYCSEEIQLERLMSRNQLDKPTAQQKIQSQLPLKSKLIYSDYILNNDHDLIQLESKVKDLIQNLNQSHSKLLWILNWFCFPFTFLNGFLTLLFRYYSFKSKLS</sequence>
<dbReference type="PROSITE" id="PS51219">
    <property type="entry name" value="DPCK"/>
    <property type="match status" value="1"/>
</dbReference>
<dbReference type="SUPFAM" id="SSF52540">
    <property type="entry name" value="P-loop containing nucleoside triphosphate hydrolases"/>
    <property type="match status" value="1"/>
</dbReference>
<reference evidence="5" key="1">
    <citation type="journal article" date="2011" name="Proc. Natl. Acad. Sci. U.S.A.">
        <title>Obligate biotrophy features unraveled by the genomic analysis of rust fungi.</title>
        <authorList>
            <person name="Duplessis S."/>
            <person name="Cuomo C.A."/>
            <person name="Lin Y.-C."/>
            <person name="Aerts A."/>
            <person name="Tisserant E."/>
            <person name="Veneault-Fourrey C."/>
            <person name="Joly D.L."/>
            <person name="Hacquard S."/>
            <person name="Amselem J."/>
            <person name="Cantarel B.L."/>
            <person name="Chiu R."/>
            <person name="Coutinho P.M."/>
            <person name="Feau N."/>
            <person name="Field M."/>
            <person name="Frey P."/>
            <person name="Gelhaye E."/>
            <person name="Goldberg J."/>
            <person name="Grabherr M.G."/>
            <person name="Kodira C.D."/>
            <person name="Kohler A."/>
            <person name="Kuees U."/>
            <person name="Lindquist E.A."/>
            <person name="Lucas S.M."/>
            <person name="Mago R."/>
            <person name="Mauceli E."/>
            <person name="Morin E."/>
            <person name="Murat C."/>
            <person name="Pangilinan J.L."/>
            <person name="Park R."/>
            <person name="Pearson M."/>
            <person name="Quesneville H."/>
            <person name="Rouhier N."/>
            <person name="Sakthikumar S."/>
            <person name="Salamov A.A."/>
            <person name="Schmutz J."/>
            <person name="Selles B."/>
            <person name="Shapiro H."/>
            <person name="Tanguay P."/>
            <person name="Tuskan G.A."/>
            <person name="Henrissat B."/>
            <person name="Van de Peer Y."/>
            <person name="Rouze P."/>
            <person name="Ellis J.G."/>
            <person name="Dodds P.N."/>
            <person name="Schein J.E."/>
            <person name="Zhong S."/>
            <person name="Hamelin R.C."/>
            <person name="Grigoriev I.V."/>
            <person name="Szabo L.J."/>
            <person name="Martin F."/>
        </authorList>
    </citation>
    <scope>NUCLEOTIDE SEQUENCE [LARGE SCALE GENOMIC DNA]</scope>
    <source>
        <strain evidence="5">98AG31 / pathotype 3-4-7</strain>
    </source>
</reference>
<dbReference type="Proteomes" id="UP000001072">
    <property type="component" value="Unassembled WGS sequence"/>
</dbReference>
<dbReference type="Gene3D" id="3.40.50.300">
    <property type="entry name" value="P-loop containing nucleotide triphosphate hydrolases"/>
    <property type="match status" value="1"/>
</dbReference>